<evidence type="ECO:0000256" key="12">
    <source>
        <dbReference type="PROSITE-ProRule" id="PRU00104"/>
    </source>
</evidence>
<dbReference type="GO" id="GO:0061630">
    <property type="term" value="F:ubiquitin protein ligase activity"/>
    <property type="evidence" value="ECO:0007669"/>
    <property type="project" value="UniProtKB-UniRule"/>
</dbReference>
<feature type="compositionally biased region" description="Low complexity" evidence="14">
    <location>
        <begin position="1739"/>
        <end position="1748"/>
    </location>
</feature>
<dbReference type="PROSITE" id="PS50237">
    <property type="entry name" value="HECT"/>
    <property type="match status" value="1"/>
</dbReference>
<feature type="compositionally biased region" description="Low complexity" evidence="14">
    <location>
        <begin position="536"/>
        <end position="557"/>
    </location>
</feature>
<keyword evidence="11" id="KW-0539">Nucleus</keyword>
<dbReference type="InterPro" id="IPR037197">
    <property type="entry name" value="WWE_dom_sf"/>
</dbReference>
<comment type="subcellular location">
    <subcellularLocation>
        <location evidence="2">Nucleus</location>
        <location evidence="2">Nucleoplasm</location>
    </subcellularLocation>
</comment>
<evidence type="ECO:0000256" key="13">
    <source>
        <dbReference type="RuleBase" id="RU369009"/>
    </source>
</evidence>
<evidence type="ECO:0000256" key="5">
    <source>
        <dbReference type="ARBA" id="ARBA00022553"/>
    </source>
</evidence>
<feature type="compositionally biased region" description="Polar residues" evidence="14">
    <location>
        <begin position="1262"/>
        <end position="1273"/>
    </location>
</feature>
<keyword evidence="18" id="KW-1185">Reference proteome</keyword>
<dbReference type="InterPro" id="IPR004170">
    <property type="entry name" value="WWE_dom"/>
</dbReference>
<comment type="similarity">
    <text evidence="4 13">Belongs to the UPL family. K-HECT subfamily.</text>
</comment>
<dbReference type="FunFam" id="3.90.1750.10:FF:000006">
    <property type="entry name" value="E3 ubiquitin-protein ligase TRIP12 isoform X1"/>
    <property type="match status" value="1"/>
</dbReference>
<feature type="compositionally biased region" description="Low complexity" evidence="14">
    <location>
        <begin position="1276"/>
        <end position="1292"/>
    </location>
</feature>
<dbReference type="Gene3D" id="1.25.10.10">
    <property type="entry name" value="Leucine-rich Repeat Variant"/>
    <property type="match status" value="1"/>
</dbReference>
<feature type="compositionally biased region" description="Low complexity" evidence="14">
    <location>
        <begin position="1304"/>
        <end position="1343"/>
    </location>
</feature>
<dbReference type="OrthoDB" id="271273at2759"/>
<dbReference type="InterPro" id="IPR045322">
    <property type="entry name" value="HECTD1/TRIP12-like"/>
</dbReference>
<dbReference type="InterPro" id="IPR016024">
    <property type="entry name" value="ARM-type_fold"/>
</dbReference>
<feature type="compositionally biased region" description="Low complexity" evidence="14">
    <location>
        <begin position="292"/>
        <end position="303"/>
    </location>
</feature>
<keyword evidence="10" id="KW-0234">DNA repair</keyword>
<feature type="compositionally biased region" description="Polar residues" evidence="14">
    <location>
        <begin position="428"/>
        <end position="463"/>
    </location>
</feature>
<name>A0A913ZHU2_PATMI</name>
<dbReference type="SMART" id="SM00678">
    <property type="entry name" value="WWE"/>
    <property type="match status" value="1"/>
</dbReference>
<feature type="compositionally biased region" description="Basic and acidic residues" evidence="14">
    <location>
        <begin position="247"/>
        <end position="277"/>
    </location>
</feature>
<feature type="region of interest" description="Disordered" evidence="14">
    <location>
        <begin position="1262"/>
        <end position="1361"/>
    </location>
</feature>
<feature type="compositionally biased region" description="Polar residues" evidence="14">
    <location>
        <begin position="1708"/>
        <end position="1719"/>
    </location>
</feature>
<evidence type="ECO:0000256" key="10">
    <source>
        <dbReference type="ARBA" id="ARBA00023204"/>
    </source>
</evidence>
<dbReference type="RefSeq" id="XP_038050610.1">
    <property type="nucleotide sequence ID" value="XM_038194682.1"/>
</dbReference>
<keyword evidence="9" id="KW-0007">Acetylation</keyword>
<feature type="domain" description="HECT" evidence="15">
    <location>
        <begin position="1926"/>
        <end position="2323"/>
    </location>
</feature>
<comment type="catalytic activity">
    <reaction evidence="1 13">
        <text>S-ubiquitinyl-[E2 ubiquitin-conjugating enzyme]-L-cysteine + [acceptor protein]-L-lysine = [E2 ubiquitin-conjugating enzyme]-L-cysteine + N(6)-ubiquitinyl-[acceptor protein]-L-lysine.</text>
        <dbReference type="EC" id="2.3.2.26"/>
    </reaction>
</comment>
<evidence type="ECO:0000256" key="1">
    <source>
        <dbReference type="ARBA" id="ARBA00000885"/>
    </source>
</evidence>
<dbReference type="SUPFAM" id="SSF56204">
    <property type="entry name" value="Hect, E3 ligase catalytic domain"/>
    <property type="match status" value="1"/>
</dbReference>
<feature type="region of interest" description="Disordered" evidence="14">
    <location>
        <begin position="1379"/>
        <end position="1400"/>
    </location>
</feature>
<feature type="compositionally biased region" description="Low complexity" evidence="14">
    <location>
        <begin position="1033"/>
        <end position="1046"/>
    </location>
</feature>
<keyword evidence="7" id="KW-0227">DNA damage</keyword>
<feature type="compositionally biased region" description="Polar residues" evidence="14">
    <location>
        <begin position="1293"/>
        <end position="1303"/>
    </location>
</feature>
<dbReference type="Pfam" id="PF25579">
    <property type="entry name" value="TPR_TRIP12_N"/>
    <property type="match status" value="1"/>
</dbReference>
<dbReference type="PANTHER" id="PTHR45670">
    <property type="entry name" value="E3 UBIQUITIN-PROTEIN LIGASE TRIP12"/>
    <property type="match status" value="1"/>
</dbReference>
<evidence type="ECO:0000256" key="9">
    <source>
        <dbReference type="ARBA" id="ARBA00022990"/>
    </source>
</evidence>
<dbReference type="CDD" id="cd00078">
    <property type="entry name" value="HECTc"/>
    <property type="match status" value="1"/>
</dbReference>
<dbReference type="FunFam" id="1.25.10.10:FF:000018">
    <property type="entry name" value="E3 ubiquitin-protein ligase TRIP12 isoform X3"/>
    <property type="match status" value="1"/>
</dbReference>
<dbReference type="Gene3D" id="3.90.1750.10">
    <property type="entry name" value="Hect, E3 ligase catalytic domains"/>
    <property type="match status" value="1"/>
</dbReference>
<feature type="region of interest" description="Disordered" evidence="14">
    <location>
        <begin position="226"/>
        <end position="333"/>
    </location>
</feature>
<evidence type="ECO:0000313" key="17">
    <source>
        <dbReference type="EnsemblMetazoa" id="XP_038050610.1"/>
    </source>
</evidence>
<dbReference type="PROSITE" id="PS50918">
    <property type="entry name" value="WWE"/>
    <property type="match status" value="1"/>
</dbReference>
<feature type="region of interest" description="Disordered" evidence="14">
    <location>
        <begin position="1025"/>
        <end position="1046"/>
    </location>
</feature>
<feature type="compositionally biased region" description="Low complexity" evidence="14">
    <location>
        <begin position="1720"/>
        <end position="1731"/>
    </location>
</feature>
<feature type="region of interest" description="Disordered" evidence="14">
    <location>
        <begin position="1708"/>
        <end position="1762"/>
    </location>
</feature>
<evidence type="ECO:0000256" key="6">
    <source>
        <dbReference type="ARBA" id="ARBA00022679"/>
    </source>
</evidence>
<feature type="compositionally biased region" description="Low complexity" evidence="14">
    <location>
        <begin position="1175"/>
        <end position="1189"/>
    </location>
</feature>
<dbReference type="GO" id="GO:0000209">
    <property type="term" value="P:protein polyubiquitination"/>
    <property type="evidence" value="ECO:0007669"/>
    <property type="project" value="TreeGrafter"/>
</dbReference>
<dbReference type="GO" id="GO:0016607">
    <property type="term" value="C:nuclear speck"/>
    <property type="evidence" value="ECO:0007669"/>
    <property type="project" value="TreeGrafter"/>
</dbReference>
<dbReference type="Gene3D" id="3.30.2410.10">
    <property type="entry name" value="Hect, E3 ligase catalytic domain"/>
    <property type="match status" value="1"/>
</dbReference>
<feature type="compositionally biased region" description="Low complexity" evidence="14">
    <location>
        <begin position="574"/>
        <end position="583"/>
    </location>
</feature>
<dbReference type="Pfam" id="PF02825">
    <property type="entry name" value="WWE"/>
    <property type="match status" value="1"/>
</dbReference>
<dbReference type="InterPro" id="IPR035983">
    <property type="entry name" value="Hect_E3_ubiquitin_ligase"/>
</dbReference>
<dbReference type="Proteomes" id="UP000887568">
    <property type="component" value="Unplaced"/>
</dbReference>
<dbReference type="SUPFAM" id="SSF48371">
    <property type="entry name" value="ARM repeat"/>
    <property type="match status" value="1"/>
</dbReference>
<dbReference type="SMART" id="SM00119">
    <property type="entry name" value="HECTc"/>
    <property type="match status" value="1"/>
</dbReference>
<feature type="compositionally biased region" description="Basic and acidic residues" evidence="14">
    <location>
        <begin position="318"/>
        <end position="329"/>
    </location>
</feature>
<dbReference type="GO" id="GO:0006281">
    <property type="term" value="P:DNA repair"/>
    <property type="evidence" value="ECO:0007669"/>
    <property type="project" value="UniProtKB-KW"/>
</dbReference>
<dbReference type="InterPro" id="IPR000569">
    <property type="entry name" value="HECT_dom"/>
</dbReference>
<proteinExistence type="inferred from homology"/>
<sequence length="2323" mass="252711">MKQLRLCSDCAESNSAGAQPEGLEQRSLSTFCAAERSWSFEQGGTFSDNFGKNLSVSTARKSTEIRHCPEHNLLGWVCLRLGPPPIMADHIPSLHQSGGSSYQHQQRRTTRRGATATTSTVASTSINHYEALTSTHPAPVNKQTAKISNYKVTGEASKRKSEPLNLSIPAKQPAREIQEVKLNATIQFAHFGSALSSPSFITKYPASNEKTLPVELNAFDRHLTFESTSHSSSSTSVVSGQPLLNSNRERSRSRSRTTETKPAKEDHPHHPLLKDTRVCIPDNSSGKKRKASSSSSAGSSASSEATIGEKHSKLRLRAAHDQQESETREASLPGLSEEIPLITFRSLRSYSRDHPYQYEALDYYAPRRTPGRTSTQRRAAPPWGASTSTTVSSPPTTSASKSESKTPIGTSSTAAASSGTARSRASSLFSGLSNRSAENTSAESVGSGTHHTQPSTSGVSTRQKASRSRASSTPTSGVEEKGTALPVNLKGPLKGRATSSKGKSKARTSSPKPDSSRQRATDTNTGTCASTRSRRSSGMSKRGQSGASRSDTSSGRDTTAEGASATGRNANEDSAPGATATASGSGGGAPALALGGEGESDDSEVGRLQALLEARGLPPHLFNALGPRMHQLLHRSMGTGASSRAHQLLTGLQASGDESQQLQAVIEMCQLLVMGNEDTLGGFPVKQVVPALTTLLAMEHNFDIMNHACRALTYMMEALPRSSTVVMDAIPVFLEKLQVIQCMDVAEQSLTALEMLSRRHSKAIVQAGGLASCLLYIEFFSIAAQRNALAVAANCCQSIGSDEFNLVVESLILLTGRLQHQDKKSVESCCLCFARLVDNFQHDDKRLQQIASHGLLTNLQQLLVVSPPIVSTGTFIMVIRMLSLMCSSCPGIAVQLLKQNIAETISYLLMGSSEQASQEIELVPRSPQELYEITSLIGELMPKLPSDGIFSINTMIRKGNHQVPDSAIWQWRDDRGMWHSYTRIDNRIIEAAHQAGEDEVCLSTMGRTYTIDFNAMQQINEDTGTARPVQRQPNPACSASSAAANSTPNEDARATLLKEDPDLAALFIKALFAVLYEVYSSSAGPAVRHKCLKAILRMVYFAEADLLQDILKNHAVSSHIAAMMSSQDYKVVVGALQMAEILMQKLPEIFHVYFRREGVMHQVKLLAESPIEADSSPPLKPKTSTPSTSREASQGRDLGSADVGADFDTPPQGRLSDVLKWKRPPKRTVGRKSKYASNDDSSTSPSPFDVLEAHHTRLSSMAVTGAGKSTPTGRPSAAAKGKAAIGKNSGASQRSSFLSSLNPSRWGRSNSSGNGVTPASGNSNSSGSTPPSDKSSFSSSSRESGLHRAGSHHGHHHHYHQAADARAFGLDSHQGIGSGASVHLGTAGSSGGSSSQKEKVKQWIKEQANKFINQYFGVEMQGDSHPALGMLNKLCLAVDQLLLEKEQGIDCLQDIANILTNSDVSPFEILHSGLVSRLLNFLTSNSGREVLNRNTRLKRFLHVFLHCPLPNAAPIRAVDQLVTPPFVALVSKVNGCINHLEQFPVKVHDLPGGSSSGTRGSQALKFFNTHQLKCQLQRHPECTTLRQWRGGPVKIDPLALVQAIERYLVVRGYGRLRQEDEDSDDDASDDDIDESLAAAFSSSNMNIKHKLEFVINDRTLPYNMTVYQSIKQFGSMTEDDRDTDDESNPLGRAGIWIKTHIIWYRPASENSPEVSQGTPKSATSNSSNTSIGSGGGGASSSSSSSSTTKRGKGTGSSKAASKARKHDELWLDGICPTYISPLELYLTPKLPGGVVIDDPSVEAISLLRVLYGLCKHWNCLYEGAAPQPALSPSELTNSKLMAKAARQLQDPLVIMTGNLPSWLNAVARACPFLLPFDTRQMLFYATAFDRDRAMQRLQENNPDMNTSDTNERVAPRLDRRKRTVSRDDLLKQAETVMDDLAGSRAILEIQYNNEVGTGLGPTLEFYALVSQELQRADLDIWRGEHVMLLEAKGAQAGVKYVHSTQGLFPAPLSRSAKSQAVNKIKAKFRFLGKFMAKALMDSRMIDIPLSLPFYKWLLGKSESLNSYDLQYIDPVLARSFFQLEELMQQKKKLLEDSSHTPASLQLALDSLTIDGSAMEDLGLDFTLPGYGNIELKKGGKDTLVTIHNLEEYLKLVTHWTLVEGVSRQFEALRDGFQSVFPLSNLQSFYPEEMDQMFCGNSSEPWDIKTLIECCRPDHGYTHDSSAVKFLFEIMASYNPQQQRQFLQFVTGSPRLPVGGFKALTPPLTIVRKTFETSENPDNFLPSVMTCVNYLKLPDYSSSEIMQIKLRLAAEEGQLSFHLS</sequence>
<evidence type="ECO:0000256" key="7">
    <source>
        <dbReference type="ARBA" id="ARBA00022763"/>
    </source>
</evidence>
<feature type="region of interest" description="Disordered" evidence="14">
    <location>
        <begin position="96"/>
        <end position="120"/>
    </location>
</feature>
<evidence type="ECO:0000259" key="16">
    <source>
        <dbReference type="PROSITE" id="PS50918"/>
    </source>
</evidence>
<feature type="compositionally biased region" description="Low complexity" evidence="14">
    <location>
        <begin position="385"/>
        <end position="427"/>
    </location>
</feature>
<dbReference type="GO" id="GO:0008270">
    <property type="term" value="F:zinc ion binding"/>
    <property type="evidence" value="ECO:0007669"/>
    <property type="project" value="InterPro"/>
</dbReference>
<dbReference type="EC" id="2.3.2.26" evidence="13"/>
<dbReference type="Pfam" id="PF00632">
    <property type="entry name" value="HECT"/>
    <property type="match status" value="1"/>
</dbReference>
<evidence type="ECO:0000256" key="11">
    <source>
        <dbReference type="ARBA" id="ARBA00023242"/>
    </source>
</evidence>
<dbReference type="InterPro" id="IPR011989">
    <property type="entry name" value="ARM-like"/>
</dbReference>
<evidence type="ECO:0000256" key="8">
    <source>
        <dbReference type="ARBA" id="ARBA00022786"/>
    </source>
</evidence>
<evidence type="ECO:0000256" key="3">
    <source>
        <dbReference type="ARBA" id="ARBA00004906"/>
    </source>
</evidence>
<feature type="compositionally biased region" description="Basic residues" evidence="14">
    <location>
        <begin position="1221"/>
        <end position="1234"/>
    </location>
</feature>
<dbReference type="PANTHER" id="PTHR45670:SF13">
    <property type="entry name" value="E3 UBIQUITIN-PROTEIN LIGASE TRIP12"/>
    <property type="match status" value="1"/>
</dbReference>
<dbReference type="FunFam" id="3.30.2160.10:FF:000013">
    <property type="entry name" value="E3 ubiquitin-protein ligase TRIP12 isoform X1"/>
    <property type="match status" value="1"/>
</dbReference>
<organism evidence="17 18">
    <name type="scientific">Patiria miniata</name>
    <name type="common">Bat star</name>
    <name type="synonym">Asterina miniata</name>
    <dbReference type="NCBI Taxonomy" id="46514"/>
    <lineage>
        <taxon>Eukaryota</taxon>
        <taxon>Metazoa</taxon>
        <taxon>Echinodermata</taxon>
        <taxon>Eleutherozoa</taxon>
        <taxon>Asterozoa</taxon>
        <taxon>Asteroidea</taxon>
        <taxon>Valvatacea</taxon>
        <taxon>Valvatida</taxon>
        <taxon>Asterinidae</taxon>
        <taxon>Patiria</taxon>
    </lineage>
</organism>
<evidence type="ECO:0000256" key="14">
    <source>
        <dbReference type="SAM" id="MobiDB-lite"/>
    </source>
</evidence>
<dbReference type="SUPFAM" id="SSF117839">
    <property type="entry name" value="WWE domain"/>
    <property type="match status" value="1"/>
</dbReference>
<feature type="compositionally biased region" description="Basic residues" evidence="14">
    <location>
        <begin position="1349"/>
        <end position="1360"/>
    </location>
</feature>
<feature type="region of interest" description="Disordered" evidence="14">
    <location>
        <begin position="367"/>
        <end position="605"/>
    </location>
</feature>
<evidence type="ECO:0000259" key="15">
    <source>
        <dbReference type="PROSITE" id="PS50237"/>
    </source>
</evidence>
<accession>A0A913ZHU2</accession>
<feature type="region of interest" description="Disordered" evidence="14">
    <location>
        <begin position="1171"/>
        <end position="1249"/>
    </location>
</feature>
<dbReference type="EnsemblMetazoa" id="XM_038194682.1">
    <property type="protein sequence ID" value="XP_038050610.1"/>
    <property type="gene ID" value="LOC119723810"/>
</dbReference>
<feature type="compositionally biased region" description="Polar residues" evidence="14">
    <location>
        <begin position="1235"/>
        <end position="1246"/>
    </location>
</feature>
<keyword evidence="6 13" id="KW-0808">Transferase</keyword>
<feature type="compositionally biased region" description="Low complexity" evidence="14">
    <location>
        <begin position="227"/>
        <end position="239"/>
    </location>
</feature>
<dbReference type="Gene3D" id="3.30.720.50">
    <property type="match status" value="1"/>
</dbReference>
<feature type="active site" description="Glycyl thioester intermediate" evidence="12">
    <location>
        <position position="2290"/>
    </location>
</feature>
<dbReference type="GO" id="GO:0043161">
    <property type="term" value="P:proteasome-mediated ubiquitin-dependent protein catabolic process"/>
    <property type="evidence" value="ECO:0007669"/>
    <property type="project" value="TreeGrafter"/>
</dbReference>
<dbReference type="InterPro" id="IPR018123">
    <property type="entry name" value="WWE-dom_subgr"/>
</dbReference>
<protein>
    <recommendedName>
        <fullName evidence="13">E3 ubiquitin-protein ligase</fullName>
        <ecNumber evidence="13">2.3.2.26</ecNumber>
    </recommendedName>
</protein>
<feature type="compositionally biased region" description="Polar residues" evidence="14">
    <location>
        <begin position="497"/>
        <end position="513"/>
    </location>
</feature>
<dbReference type="GeneID" id="119723810"/>
<feature type="domain" description="WWE" evidence="16">
    <location>
        <begin position="955"/>
        <end position="1031"/>
    </location>
</feature>
<reference evidence="17" key="1">
    <citation type="submission" date="2022-11" db="UniProtKB">
        <authorList>
            <consortium name="EnsemblMetazoa"/>
        </authorList>
    </citation>
    <scope>IDENTIFICATION</scope>
</reference>
<evidence type="ECO:0000313" key="18">
    <source>
        <dbReference type="Proteomes" id="UP000887568"/>
    </source>
</evidence>
<dbReference type="FunFam" id="3.30.720.50:FF:000001">
    <property type="entry name" value="E3 ubiquitin-protein ligase TRIP12 isoform X1"/>
    <property type="match status" value="1"/>
</dbReference>
<dbReference type="InterPro" id="IPR057948">
    <property type="entry name" value="TPR_TRIP12_N"/>
</dbReference>
<evidence type="ECO:0000256" key="2">
    <source>
        <dbReference type="ARBA" id="ARBA00004642"/>
    </source>
</evidence>
<dbReference type="FunFam" id="3.30.2410.10:FF:000005">
    <property type="entry name" value="E3 ubiquitin-protein ligase TRIP12 isoform X1"/>
    <property type="match status" value="1"/>
</dbReference>
<feature type="region of interest" description="Disordered" evidence="14">
    <location>
        <begin position="1900"/>
        <end position="1925"/>
    </location>
</feature>
<dbReference type="OMA" id="QEESTNT"/>
<keyword evidence="8 12" id="KW-0833">Ubl conjugation pathway</keyword>
<comment type="pathway">
    <text evidence="3 13">Protein modification; protein ubiquitination.</text>
</comment>
<keyword evidence="5" id="KW-0597">Phosphoprotein</keyword>
<evidence type="ECO:0000256" key="4">
    <source>
        <dbReference type="ARBA" id="ARBA00006331"/>
    </source>
</evidence>